<keyword evidence="3" id="KW-1185">Reference proteome</keyword>
<reference evidence="2 3" key="1">
    <citation type="submission" date="2009-01" db="EMBL/GenBank/DDBJ databases">
        <title>Complete sequence of Geobacter sp. FRC-32.</title>
        <authorList>
            <consortium name="US DOE Joint Genome Institute"/>
            <person name="Lucas S."/>
            <person name="Copeland A."/>
            <person name="Lapidus A."/>
            <person name="Glavina del Rio T."/>
            <person name="Dalin E."/>
            <person name="Tice H."/>
            <person name="Bruce D."/>
            <person name="Goodwin L."/>
            <person name="Pitluck S."/>
            <person name="Saunders E."/>
            <person name="Brettin T."/>
            <person name="Detter J.C."/>
            <person name="Han C."/>
            <person name="Larimer F."/>
            <person name="Land M."/>
            <person name="Hauser L."/>
            <person name="Kyrpides N."/>
            <person name="Ovchinnikova G."/>
            <person name="Kostka J."/>
            <person name="Richardson P."/>
        </authorList>
    </citation>
    <scope>NUCLEOTIDE SEQUENCE [LARGE SCALE GENOMIC DNA]</scope>
    <source>
        <strain evidence="3">DSM 22248 / JCM 15807 / FRC-32</strain>
    </source>
</reference>
<feature type="transmembrane region" description="Helical" evidence="1">
    <location>
        <begin position="12"/>
        <end position="32"/>
    </location>
</feature>
<organism evidence="2 3">
    <name type="scientific">Geotalea daltonii (strain DSM 22248 / JCM 15807 / FRC-32)</name>
    <name type="common">Geobacter daltonii</name>
    <dbReference type="NCBI Taxonomy" id="316067"/>
    <lineage>
        <taxon>Bacteria</taxon>
        <taxon>Pseudomonadati</taxon>
        <taxon>Thermodesulfobacteriota</taxon>
        <taxon>Desulfuromonadia</taxon>
        <taxon>Geobacterales</taxon>
        <taxon>Geobacteraceae</taxon>
        <taxon>Geotalea</taxon>
    </lineage>
</organism>
<proteinExistence type="predicted"/>
<dbReference type="STRING" id="316067.Geob_3072"/>
<dbReference type="Proteomes" id="UP000007721">
    <property type="component" value="Chromosome"/>
</dbReference>
<evidence type="ECO:0000313" key="2">
    <source>
        <dbReference type="EMBL" id="ACM21415.2"/>
    </source>
</evidence>
<accession>B9M3J4</accession>
<keyword evidence="1" id="KW-1133">Transmembrane helix</keyword>
<gene>
    <name evidence="2" type="ordered locus">Geob_3072</name>
</gene>
<dbReference type="EMBL" id="CP001390">
    <property type="protein sequence ID" value="ACM21415.2"/>
    <property type="molecule type" value="Genomic_DNA"/>
</dbReference>
<dbReference type="AlphaFoldDB" id="B9M3J4"/>
<name>B9M3J4_GEODF</name>
<keyword evidence="1" id="KW-0812">Transmembrane</keyword>
<evidence type="ECO:0000313" key="3">
    <source>
        <dbReference type="Proteomes" id="UP000007721"/>
    </source>
</evidence>
<keyword evidence="1" id="KW-0472">Membrane</keyword>
<evidence type="ECO:0000256" key="1">
    <source>
        <dbReference type="SAM" id="Phobius"/>
    </source>
</evidence>
<sequence>MIINIIRCFHQAFMNFMQLSAKFNIILGYGVILKVNGPFGTLSANGVDKV</sequence>
<dbReference type="KEGG" id="geo:Geob_3072"/>
<dbReference type="HOGENOM" id="CLU_3118267_0_0_7"/>
<protein>
    <submittedName>
        <fullName evidence="2">Uncharacterized protein</fullName>
    </submittedName>
</protein>